<comment type="caution">
    <text evidence="1">The sequence shown here is derived from an EMBL/GenBank/DDBJ whole genome shotgun (WGS) entry which is preliminary data.</text>
</comment>
<evidence type="ECO:0000313" key="1">
    <source>
        <dbReference type="EMBL" id="MPD05020.1"/>
    </source>
</evidence>
<proteinExistence type="predicted"/>
<sequence length="92" mass="10247">MSVRCLPPSSPHRSSSCPPSSLFTGFSKGCPEFFSGDGPAKNSETNFLIFGWQAPQRGESSTCRVEEKKKRQIEGGCRQSWGFRFAALCCWY</sequence>
<dbReference type="AlphaFoldDB" id="A0A5B7KCZ6"/>
<gene>
    <name evidence="1" type="ORF">E2C01_100738</name>
</gene>
<protein>
    <submittedName>
        <fullName evidence="1">Uncharacterized protein</fullName>
    </submittedName>
</protein>
<dbReference type="Proteomes" id="UP000324222">
    <property type="component" value="Unassembled WGS sequence"/>
</dbReference>
<dbReference type="EMBL" id="VSRR010143986">
    <property type="protein sequence ID" value="MPD05020.1"/>
    <property type="molecule type" value="Genomic_DNA"/>
</dbReference>
<name>A0A5B7KCZ6_PORTR</name>
<organism evidence="1 2">
    <name type="scientific">Portunus trituberculatus</name>
    <name type="common">Swimming crab</name>
    <name type="synonym">Neptunus trituberculatus</name>
    <dbReference type="NCBI Taxonomy" id="210409"/>
    <lineage>
        <taxon>Eukaryota</taxon>
        <taxon>Metazoa</taxon>
        <taxon>Ecdysozoa</taxon>
        <taxon>Arthropoda</taxon>
        <taxon>Crustacea</taxon>
        <taxon>Multicrustacea</taxon>
        <taxon>Malacostraca</taxon>
        <taxon>Eumalacostraca</taxon>
        <taxon>Eucarida</taxon>
        <taxon>Decapoda</taxon>
        <taxon>Pleocyemata</taxon>
        <taxon>Brachyura</taxon>
        <taxon>Eubrachyura</taxon>
        <taxon>Portunoidea</taxon>
        <taxon>Portunidae</taxon>
        <taxon>Portuninae</taxon>
        <taxon>Portunus</taxon>
    </lineage>
</organism>
<keyword evidence="2" id="KW-1185">Reference proteome</keyword>
<accession>A0A5B7KCZ6</accession>
<evidence type="ECO:0000313" key="2">
    <source>
        <dbReference type="Proteomes" id="UP000324222"/>
    </source>
</evidence>
<reference evidence="1 2" key="1">
    <citation type="submission" date="2019-05" db="EMBL/GenBank/DDBJ databases">
        <title>Another draft genome of Portunus trituberculatus and its Hox gene families provides insights of decapod evolution.</title>
        <authorList>
            <person name="Jeong J.-H."/>
            <person name="Song I."/>
            <person name="Kim S."/>
            <person name="Choi T."/>
            <person name="Kim D."/>
            <person name="Ryu S."/>
            <person name="Kim W."/>
        </authorList>
    </citation>
    <scope>NUCLEOTIDE SEQUENCE [LARGE SCALE GENOMIC DNA]</scope>
    <source>
        <tissue evidence="1">Muscle</tissue>
    </source>
</reference>